<dbReference type="AlphaFoldDB" id="A0A4C1XRJ6"/>
<feature type="compositionally biased region" description="Polar residues" evidence="1">
    <location>
        <begin position="61"/>
        <end position="70"/>
    </location>
</feature>
<feature type="region of interest" description="Disordered" evidence="1">
    <location>
        <begin position="1"/>
        <end position="20"/>
    </location>
</feature>
<dbReference type="Proteomes" id="UP000299102">
    <property type="component" value="Unassembled WGS sequence"/>
</dbReference>
<accession>A0A4C1XRJ6</accession>
<protein>
    <submittedName>
        <fullName evidence="2">Uncharacterized protein</fullName>
    </submittedName>
</protein>
<proteinExistence type="predicted"/>
<feature type="compositionally biased region" description="Basic and acidic residues" evidence="1">
    <location>
        <begin position="101"/>
        <end position="110"/>
    </location>
</feature>
<reference evidence="2 3" key="1">
    <citation type="journal article" date="2019" name="Commun. Biol.">
        <title>The bagworm genome reveals a unique fibroin gene that provides high tensile strength.</title>
        <authorList>
            <person name="Kono N."/>
            <person name="Nakamura H."/>
            <person name="Ohtoshi R."/>
            <person name="Tomita M."/>
            <person name="Numata K."/>
            <person name="Arakawa K."/>
        </authorList>
    </citation>
    <scope>NUCLEOTIDE SEQUENCE [LARGE SCALE GENOMIC DNA]</scope>
</reference>
<feature type="region of interest" description="Disordered" evidence="1">
    <location>
        <begin position="90"/>
        <end position="110"/>
    </location>
</feature>
<feature type="compositionally biased region" description="Basic and acidic residues" evidence="1">
    <location>
        <begin position="1"/>
        <end position="10"/>
    </location>
</feature>
<evidence type="ECO:0000256" key="1">
    <source>
        <dbReference type="SAM" id="MobiDB-lite"/>
    </source>
</evidence>
<keyword evidence="3" id="KW-1185">Reference proteome</keyword>
<name>A0A4C1XRJ6_EUMVA</name>
<gene>
    <name evidence="2" type="ORF">EVAR_49991_1</name>
</gene>
<feature type="region of interest" description="Disordered" evidence="1">
    <location>
        <begin position="29"/>
        <end position="70"/>
    </location>
</feature>
<organism evidence="2 3">
    <name type="scientific">Eumeta variegata</name>
    <name type="common">Bagworm moth</name>
    <name type="synonym">Eumeta japonica</name>
    <dbReference type="NCBI Taxonomy" id="151549"/>
    <lineage>
        <taxon>Eukaryota</taxon>
        <taxon>Metazoa</taxon>
        <taxon>Ecdysozoa</taxon>
        <taxon>Arthropoda</taxon>
        <taxon>Hexapoda</taxon>
        <taxon>Insecta</taxon>
        <taxon>Pterygota</taxon>
        <taxon>Neoptera</taxon>
        <taxon>Endopterygota</taxon>
        <taxon>Lepidoptera</taxon>
        <taxon>Glossata</taxon>
        <taxon>Ditrysia</taxon>
        <taxon>Tineoidea</taxon>
        <taxon>Psychidae</taxon>
        <taxon>Oiketicinae</taxon>
        <taxon>Eumeta</taxon>
    </lineage>
</organism>
<comment type="caution">
    <text evidence="2">The sequence shown here is derived from an EMBL/GenBank/DDBJ whole genome shotgun (WGS) entry which is preliminary data.</text>
</comment>
<evidence type="ECO:0000313" key="3">
    <source>
        <dbReference type="Proteomes" id="UP000299102"/>
    </source>
</evidence>
<sequence>MAKRDTETKVIVESTSGVSHRHAGVCAGVAPWETAPGRAPATPSRTTRDPSVSIPFKVRPNINTDNTTQRQPLERGRMVYASLSKLHNGPVPIHLMGLNERYGDSRTKRR</sequence>
<evidence type="ECO:0000313" key="2">
    <source>
        <dbReference type="EMBL" id="GBP65184.1"/>
    </source>
</evidence>
<dbReference type="EMBL" id="BGZK01000922">
    <property type="protein sequence ID" value="GBP65184.1"/>
    <property type="molecule type" value="Genomic_DNA"/>
</dbReference>